<comment type="caution">
    <text evidence="1">The sequence shown here is derived from an EMBL/GenBank/DDBJ whole genome shotgun (WGS) entry which is preliminary data.</text>
</comment>
<reference evidence="1" key="1">
    <citation type="submission" date="2023-08" db="EMBL/GenBank/DDBJ databases">
        <title>Black Yeasts Isolated from many extreme environments.</title>
        <authorList>
            <person name="Coleine C."/>
            <person name="Stajich J.E."/>
            <person name="Selbmann L."/>
        </authorList>
    </citation>
    <scope>NUCLEOTIDE SEQUENCE</scope>
    <source>
        <strain evidence="1">CCFEE 5810</strain>
    </source>
</reference>
<evidence type="ECO:0000313" key="1">
    <source>
        <dbReference type="EMBL" id="KAK5692393.1"/>
    </source>
</evidence>
<organism evidence="1 2">
    <name type="scientific">Elasticomyces elasticus</name>
    <dbReference type="NCBI Taxonomy" id="574655"/>
    <lineage>
        <taxon>Eukaryota</taxon>
        <taxon>Fungi</taxon>
        <taxon>Dikarya</taxon>
        <taxon>Ascomycota</taxon>
        <taxon>Pezizomycotina</taxon>
        <taxon>Dothideomycetes</taxon>
        <taxon>Dothideomycetidae</taxon>
        <taxon>Mycosphaerellales</taxon>
        <taxon>Teratosphaeriaceae</taxon>
        <taxon>Elasticomyces</taxon>
    </lineage>
</organism>
<dbReference type="AlphaFoldDB" id="A0AAN7VLV5"/>
<evidence type="ECO:0000313" key="2">
    <source>
        <dbReference type="Proteomes" id="UP001310594"/>
    </source>
</evidence>
<protein>
    <submittedName>
        <fullName evidence="1">Uncharacterized protein</fullName>
    </submittedName>
</protein>
<name>A0AAN7VLV5_9PEZI</name>
<proteinExistence type="predicted"/>
<dbReference type="Proteomes" id="UP001310594">
    <property type="component" value="Unassembled WGS sequence"/>
</dbReference>
<gene>
    <name evidence="1" type="ORF">LTR97_010701</name>
</gene>
<accession>A0AAN7VLV5</accession>
<dbReference type="EMBL" id="JAVRQU010000019">
    <property type="protein sequence ID" value="KAK5692393.1"/>
    <property type="molecule type" value="Genomic_DNA"/>
</dbReference>
<sequence>MQYKDDVLGVEYEEYGWFADVRSSGYGLQFLETVVDGPGGFGVYAAQGWLPHSFDEGLEHVVRDNYTVVSRSNETVLAWSARTTGTRTFLSMATNSDSSGFNHTQCAIAFLPTMFSISANLTSKEITVTPTTRPDVGDTRLPNIAITANAVQSLDLLSRVSGSSALNDALTRNL</sequence>